<sequence length="70" mass="7884">MDPKDQKPEDKSPLAMAGVGFEFVTSILVFVLGGYFLDEKFDTSPLWLLVGLFGGFAYSFYILIKRTKDL</sequence>
<organism evidence="2 3">
    <name type="scientific">Leptospira ilyithenensis</name>
    <dbReference type="NCBI Taxonomy" id="2484901"/>
    <lineage>
        <taxon>Bacteria</taxon>
        <taxon>Pseudomonadati</taxon>
        <taxon>Spirochaetota</taxon>
        <taxon>Spirochaetia</taxon>
        <taxon>Leptospirales</taxon>
        <taxon>Leptospiraceae</taxon>
        <taxon>Leptospira</taxon>
    </lineage>
</organism>
<dbReference type="OrthoDB" id="345164at2"/>
<dbReference type="Proteomes" id="UP000298264">
    <property type="component" value="Unassembled WGS sequence"/>
</dbReference>
<reference evidence="2" key="1">
    <citation type="journal article" date="2019" name="PLoS Negl. Trop. Dis.">
        <title>Revisiting the worldwide diversity of Leptospira species in the environment.</title>
        <authorList>
            <person name="Vincent A.T."/>
            <person name="Schiettekatte O."/>
            <person name="Bourhy P."/>
            <person name="Veyrier F.J."/>
            <person name="Picardeau M."/>
        </authorList>
    </citation>
    <scope>NUCLEOTIDE SEQUENCE [LARGE SCALE GENOMIC DNA]</scope>
    <source>
        <strain evidence="2">201400974</strain>
    </source>
</reference>
<dbReference type="InterPro" id="IPR032820">
    <property type="entry name" value="ATPase_put"/>
</dbReference>
<dbReference type="AlphaFoldDB" id="A0A4R9LJQ8"/>
<evidence type="ECO:0000313" key="2">
    <source>
        <dbReference type="EMBL" id="TGN07073.1"/>
    </source>
</evidence>
<keyword evidence="1" id="KW-1133">Transmembrane helix</keyword>
<protein>
    <submittedName>
        <fullName evidence="2">AtpZ/AtpI family protein</fullName>
    </submittedName>
</protein>
<dbReference type="EMBL" id="RQHV01000062">
    <property type="protein sequence ID" value="TGN07073.1"/>
    <property type="molecule type" value="Genomic_DNA"/>
</dbReference>
<name>A0A4R9LJQ8_9LEPT</name>
<accession>A0A4R9LJQ8</accession>
<dbReference type="RefSeq" id="WP_135765796.1">
    <property type="nucleotide sequence ID" value="NZ_RQHV01000062.1"/>
</dbReference>
<gene>
    <name evidence="2" type="ORF">EHS11_18300</name>
</gene>
<evidence type="ECO:0000256" key="1">
    <source>
        <dbReference type="SAM" id="Phobius"/>
    </source>
</evidence>
<dbReference type="Pfam" id="PF09527">
    <property type="entry name" value="ATPase_gene1"/>
    <property type="match status" value="1"/>
</dbReference>
<keyword evidence="1" id="KW-0812">Transmembrane</keyword>
<keyword evidence="3" id="KW-1185">Reference proteome</keyword>
<proteinExistence type="predicted"/>
<feature type="transmembrane region" description="Helical" evidence="1">
    <location>
        <begin position="12"/>
        <end position="34"/>
    </location>
</feature>
<evidence type="ECO:0000313" key="3">
    <source>
        <dbReference type="Proteomes" id="UP000298264"/>
    </source>
</evidence>
<feature type="transmembrane region" description="Helical" evidence="1">
    <location>
        <begin position="46"/>
        <end position="64"/>
    </location>
</feature>
<keyword evidence="1" id="KW-0472">Membrane</keyword>
<comment type="caution">
    <text evidence="2">The sequence shown here is derived from an EMBL/GenBank/DDBJ whole genome shotgun (WGS) entry which is preliminary data.</text>
</comment>